<accession>A0A0B1TH05</accession>
<proteinExistence type="predicted"/>
<sequence length="185" mass="20347">MAASQFLCTALLLQATLALDPRDIEWTMLSPDGSKVQLNRDIPLFLKQMMSSMLPRTGSFGNMPQTVVQEVKEETFVPSQPLLPAMADTQPFSTNMGTSAGLATQVEDVLTPKLATQPVESDSANSQPVNTDTETESTTVSDETEREPTTDMVQGMARKKRQAPFRALWILESNNNIKQQQQPSS</sequence>
<evidence type="ECO:0000313" key="3">
    <source>
        <dbReference type="EMBL" id="KHJ95401.1"/>
    </source>
</evidence>
<keyword evidence="4" id="KW-1185">Reference proteome</keyword>
<feature type="signal peptide" evidence="2">
    <location>
        <begin position="1"/>
        <end position="18"/>
    </location>
</feature>
<organism evidence="3 4">
    <name type="scientific">Oesophagostomum dentatum</name>
    <name type="common">Nodular worm</name>
    <dbReference type="NCBI Taxonomy" id="61180"/>
    <lineage>
        <taxon>Eukaryota</taxon>
        <taxon>Metazoa</taxon>
        <taxon>Ecdysozoa</taxon>
        <taxon>Nematoda</taxon>
        <taxon>Chromadorea</taxon>
        <taxon>Rhabditida</taxon>
        <taxon>Rhabditina</taxon>
        <taxon>Rhabditomorpha</taxon>
        <taxon>Strongyloidea</taxon>
        <taxon>Strongylidae</taxon>
        <taxon>Oesophagostomum</taxon>
    </lineage>
</organism>
<evidence type="ECO:0000256" key="2">
    <source>
        <dbReference type="SAM" id="SignalP"/>
    </source>
</evidence>
<name>A0A0B1TH05_OESDE</name>
<reference evidence="3 4" key="1">
    <citation type="submission" date="2014-03" db="EMBL/GenBank/DDBJ databases">
        <title>Draft genome of the hookworm Oesophagostomum dentatum.</title>
        <authorList>
            <person name="Mitreva M."/>
        </authorList>
    </citation>
    <scope>NUCLEOTIDE SEQUENCE [LARGE SCALE GENOMIC DNA]</scope>
    <source>
        <strain evidence="3 4">OD-Hann</strain>
    </source>
</reference>
<keyword evidence="2" id="KW-0732">Signal</keyword>
<feature type="region of interest" description="Disordered" evidence="1">
    <location>
        <begin position="117"/>
        <end position="161"/>
    </location>
</feature>
<dbReference type="AlphaFoldDB" id="A0A0B1TH05"/>
<evidence type="ECO:0000313" key="4">
    <source>
        <dbReference type="Proteomes" id="UP000053660"/>
    </source>
</evidence>
<protein>
    <submittedName>
        <fullName evidence="3">Uncharacterized protein</fullName>
    </submittedName>
</protein>
<feature type="compositionally biased region" description="Polar residues" evidence="1">
    <location>
        <begin position="118"/>
        <end position="130"/>
    </location>
</feature>
<dbReference type="EMBL" id="KN549977">
    <property type="protein sequence ID" value="KHJ95401.1"/>
    <property type="molecule type" value="Genomic_DNA"/>
</dbReference>
<gene>
    <name evidence="3" type="ORF">OESDEN_04648</name>
</gene>
<feature type="chain" id="PRO_5002061766" evidence="2">
    <location>
        <begin position="19"/>
        <end position="185"/>
    </location>
</feature>
<dbReference type="Proteomes" id="UP000053660">
    <property type="component" value="Unassembled WGS sequence"/>
</dbReference>
<evidence type="ECO:0000256" key="1">
    <source>
        <dbReference type="SAM" id="MobiDB-lite"/>
    </source>
</evidence>